<dbReference type="InterPro" id="IPR045165">
    <property type="entry name" value="Nitrobindin"/>
</dbReference>
<dbReference type="InterPro" id="IPR014878">
    <property type="entry name" value="THAP4-like_heme-bd"/>
</dbReference>
<dbReference type="CDD" id="cd07828">
    <property type="entry name" value="lipocalin_heme-bd-THAP4-like"/>
    <property type="match status" value="1"/>
</dbReference>
<dbReference type="PANTHER" id="PTHR15854">
    <property type="entry name" value="THAP4 PROTEIN"/>
    <property type="match status" value="1"/>
</dbReference>
<sequence length="172" mass="19012">MNAKTNSSAPETSPPVIHPAVAPLSYLLGTWRGQGEGGFPTINSFSYGEELHFSHSPNKPVIGYTQKTWKLSSGEPMHAESGYWRPKPDGTIEVVIAQSNGLVEVQVLFFNLIWFCVTDTLFGFVLVSSGGARKIIKPGQKFKEDNAVSEHHHRSHIFPTIHALSTNRLKKN</sequence>
<gene>
    <name evidence="4" type="ORF">D0Y65_042156</name>
</gene>
<dbReference type="Proteomes" id="UP000289340">
    <property type="component" value="Chromosome 15"/>
</dbReference>
<dbReference type="Pfam" id="PF08768">
    <property type="entry name" value="THAP4_heme-bd"/>
    <property type="match status" value="1"/>
</dbReference>
<dbReference type="Gene3D" id="2.40.128.20">
    <property type="match status" value="1"/>
</dbReference>
<dbReference type="EMBL" id="QZWG01000015">
    <property type="protein sequence ID" value="RZB66406.1"/>
    <property type="molecule type" value="Genomic_DNA"/>
</dbReference>
<keyword evidence="2" id="KW-0472">Membrane</keyword>
<feature type="domain" description="THAP4-like heme-binding" evidence="3">
    <location>
        <begin position="21"/>
        <end position="106"/>
    </location>
</feature>
<evidence type="ECO:0000313" key="5">
    <source>
        <dbReference type="Proteomes" id="UP000289340"/>
    </source>
</evidence>
<protein>
    <submittedName>
        <fullName evidence="4">UPF0678 fatty acid-binding protein-like protein isoform C</fullName>
    </submittedName>
</protein>
<dbReference type="PANTHER" id="PTHR15854:SF4">
    <property type="entry name" value="PEROXYNITRITE ISOMERASE THAP4"/>
    <property type="match status" value="1"/>
</dbReference>
<comment type="catalytic activity">
    <reaction evidence="1">
        <text>peroxynitrite = nitrate</text>
        <dbReference type="Rhea" id="RHEA:63116"/>
        <dbReference type="ChEBI" id="CHEBI:17632"/>
        <dbReference type="ChEBI" id="CHEBI:25941"/>
    </reaction>
    <physiologicalReaction direction="left-to-right" evidence="1">
        <dbReference type="Rhea" id="RHEA:63117"/>
    </physiologicalReaction>
</comment>
<evidence type="ECO:0000259" key="3">
    <source>
        <dbReference type="Pfam" id="PF08768"/>
    </source>
</evidence>
<dbReference type="SUPFAM" id="SSF50814">
    <property type="entry name" value="Lipocalins"/>
    <property type="match status" value="1"/>
</dbReference>
<reference evidence="4 5" key="1">
    <citation type="submission" date="2018-09" db="EMBL/GenBank/DDBJ databases">
        <title>A high-quality reference genome of wild soybean provides a powerful tool to mine soybean genomes.</title>
        <authorList>
            <person name="Xie M."/>
            <person name="Chung C.Y.L."/>
            <person name="Li M.-W."/>
            <person name="Wong F.-L."/>
            <person name="Chan T.-F."/>
            <person name="Lam H.-M."/>
        </authorList>
    </citation>
    <scope>NUCLEOTIDE SEQUENCE [LARGE SCALE GENOMIC DNA]</scope>
    <source>
        <strain evidence="5">cv. W05</strain>
        <tissue evidence="4">Hypocotyl of etiolated seedlings</tissue>
    </source>
</reference>
<evidence type="ECO:0000256" key="2">
    <source>
        <dbReference type="SAM" id="Phobius"/>
    </source>
</evidence>
<keyword evidence="2" id="KW-0812">Transmembrane</keyword>
<comment type="caution">
    <text evidence="4">The sequence shown here is derived from an EMBL/GenBank/DDBJ whole genome shotgun (WGS) entry which is preliminary data.</text>
</comment>
<dbReference type="InterPro" id="IPR012674">
    <property type="entry name" value="Calycin"/>
</dbReference>
<name>A0A445GYR9_GLYSO</name>
<proteinExistence type="predicted"/>
<evidence type="ECO:0000313" key="4">
    <source>
        <dbReference type="EMBL" id="RZB66406.1"/>
    </source>
</evidence>
<keyword evidence="2" id="KW-1133">Transmembrane helix</keyword>
<accession>A0A445GYR9</accession>
<feature type="transmembrane region" description="Helical" evidence="2">
    <location>
        <begin position="108"/>
        <end position="127"/>
    </location>
</feature>
<dbReference type="AlphaFoldDB" id="A0A445GYR9"/>
<evidence type="ECO:0000256" key="1">
    <source>
        <dbReference type="ARBA" id="ARBA00036993"/>
    </source>
</evidence>
<organism evidence="4 5">
    <name type="scientific">Glycine soja</name>
    <name type="common">Wild soybean</name>
    <dbReference type="NCBI Taxonomy" id="3848"/>
    <lineage>
        <taxon>Eukaryota</taxon>
        <taxon>Viridiplantae</taxon>
        <taxon>Streptophyta</taxon>
        <taxon>Embryophyta</taxon>
        <taxon>Tracheophyta</taxon>
        <taxon>Spermatophyta</taxon>
        <taxon>Magnoliopsida</taxon>
        <taxon>eudicotyledons</taxon>
        <taxon>Gunneridae</taxon>
        <taxon>Pentapetalae</taxon>
        <taxon>rosids</taxon>
        <taxon>fabids</taxon>
        <taxon>Fabales</taxon>
        <taxon>Fabaceae</taxon>
        <taxon>Papilionoideae</taxon>
        <taxon>50 kb inversion clade</taxon>
        <taxon>NPAAA clade</taxon>
        <taxon>indigoferoid/millettioid clade</taxon>
        <taxon>Phaseoleae</taxon>
        <taxon>Glycine</taxon>
        <taxon>Glycine subgen. Soja</taxon>
    </lineage>
</organism>
<keyword evidence="5" id="KW-1185">Reference proteome</keyword>